<dbReference type="Proteomes" id="UP000604117">
    <property type="component" value="Unassembled WGS sequence"/>
</dbReference>
<gene>
    <name evidence="3" type="ORF">Asi02nite_48040</name>
</gene>
<dbReference type="EMBL" id="BONE01000041">
    <property type="protein sequence ID" value="GIF75286.1"/>
    <property type="molecule type" value="Genomic_DNA"/>
</dbReference>
<feature type="transmembrane region" description="Helical" evidence="2">
    <location>
        <begin position="18"/>
        <end position="39"/>
    </location>
</feature>
<protein>
    <submittedName>
        <fullName evidence="3">Uncharacterized protein</fullName>
    </submittedName>
</protein>
<feature type="region of interest" description="Disordered" evidence="1">
    <location>
        <begin position="50"/>
        <end position="101"/>
    </location>
</feature>
<proteinExistence type="predicted"/>
<reference evidence="3 4" key="1">
    <citation type="submission" date="2021-01" db="EMBL/GenBank/DDBJ databases">
        <title>Whole genome shotgun sequence of Asanoa siamensis NBRC 107932.</title>
        <authorList>
            <person name="Komaki H."/>
            <person name="Tamura T."/>
        </authorList>
    </citation>
    <scope>NUCLEOTIDE SEQUENCE [LARGE SCALE GENOMIC DNA]</scope>
    <source>
        <strain evidence="3 4">NBRC 107932</strain>
    </source>
</reference>
<keyword evidence="2" id="KW-0472">Membrane</keyword>
<comment type="caution">
    <text evidence="3">The sequence shown here is derived from an EMBL/GenBank/DDBJ whole genome shotgun (WGS) entry which is preliminary data.</text>
</comment>
<organism evidence="3 4">
    <name type="scientific">Asanoa siamensis</name>
    <dbReference type="NCBI Taxonomy" id="926357"/>
    <lineage>
        <taxon>Bacteria</taxon>
        <taxon>Bacillati</taxon>
        <taxon>Actinomycetota</taxon>
        <taxon>Actinomycetes</taxon>
        <taxon>Micromonosporales</taxon>
        <taxon>Micromonosporaceae</taxon>
        <taxon>Asanoa</taxon>
    </lineage>
</organism>
<name>A0ABQ4CVH2_9ACTN</name>
<keyword evidence="4" id="KW-1185">Reference proteome</keyword>
<sequence>MFTDTFASIAPGSVPGFVVAQIVGLAIGVAAVRGFYPLAAPWSASQRARLAANPDPPTAVRRLRVSPNPGHVPKPSISRRPVRNREPDSLPGDRGFRQEGS</sequence>
<accession>A0ABQ4CVH2</accession>
<evidence type="ECO:0000313" key="4">
    <source>
        <dbReference type="Proteomes" id="UP000604117"/>
    </source>
</evidence>
<keyword evidence="2" id="KW-1133">Transmembrane helix</keyword>
<evidence type="ECO:0000256" key="2">
    <source>
        <dbReference type="SAM" id="Phobius"/>
    </source>
</evidence>
<evidence type="ECO:0000256" key="1">
    <source>
        <dbReference type="SAM" id="MobiDB-lite"/>
    </source>
</evidence>
<keyword evidence="2" id="KW-0812">Transmembrane</keyword>
<evidence type="ECO:0000313" key="3">
    <source>
        <dbReference type="EMBL" id="GIF75286.1"/>
    </source>
</evidence>